<evidence type="ECO:0000313" key="3">
    <source>
        <dbReference type="EMBL" id="PSR97598.1"/>
    </source>
</evidence>
<feature type="compositionally biased region" description="Low complexity" evidence="1">
    <location>
        <begin position="16"/>
        <end position="38"/>
    </location>
</feature>
<feature type="region of interest" description="Disordered" evidence="1">
    <location>
        <begin position="116"/>
        <end position="158"/>
    </location>
</feature>
<dbReference type="Proteomes" id="UP000186601">
    <property type="component" value="Unassembled WGS sequence"/>
</dbReference>
<feature type="compositionally biased region" description="Basic residues" evidence="1">
    <location>
        <begin position="224"/>
        <end position="233"/>
    </location>
</feature>
<comment type="caution">
    <text evidence="3">The sequence shown here is derived from an EMBL/GenBank/DDBJ whole genome shotgun (WGS) entry which is preliminary data.</text>
</comment>
<dbReference type="Pfam" id="PF20149">
    <property type="entry name" value="DUF6532"/>
    <property type="match status" value="1"/>
</dbReference>
<evidence type="ECO:0000313" key="4">
    <source>
        <dbReference type="Proteomes" id="UP000186601"/>
    </source>
</evidence>
<proteinExistence type="predicted"/>
<feature type="compositionally biased region" description="Polar residues" evidence="1">
    <location>
        <begin position="128"/>
        <end position="137"/>
    </location>
</feature>
<dbReference type="OrthoDB" id="3268553at2759"/>
<feature type="compositionally biased region" description="Polar residues" evidence="1">
    <location>
        <begin position="61"/>
        <end position="93"/>
    </location>
</feature>
<evidence type="ECO:0000256" key="1">
    <source>
        <dbReference type="SAM" id="MobiDB-lite"/>
    </source>
</evidence>
<feature type="region of interest" description="Disordered" evidence="1">
    <location>
        <begin position="202"/>
        <end position="237"/>
    </location>
</feature>
<feature type="region of interest" description="Disordered" evidence="1">
    <location>
        <begin position="1"/>
        <end position="104"/>
    </location>
</feature>
<protein>
    <recommendedName>
        <fullName evidence="2">DUF6532 domain-containing protein</fullName>
    </recommendedName>
</protein>
<reference evidence="3 4" key="1">
    <citation type="submission" date="2018-02" db="EMBL/GenBank/DDBJ databases">
        <title>Genome sequence of the basidiomycete white-rot fungus Phlebia centrifuga.</title>
        <authorList>
            <person name="Granchi Z."/>
            <person name="Peng M."/>
            <person name="de Vries R.P."/>
            <person name="Hilden K."/>
            <person name="Makela M.R."/>
            <person name="Grigoriev I."/>
            <person name="Riley R."/>
        </authorList>
    </citation>
    <scope>NUCLEOTIDE SEQUENCE [LARGE SCALE GENOMIC DNA]</scope>
    <source>
        <strain evidence="3 4">FBCC195</strain>
    </source>
</reference>
<evidence type="ECO:0000259" key="2">
    <source>
        <dbReference type="Pfam" id="PF20149"/>
    </source>
</evidence>
<name>A0A2R6PVH7_9APHY</name>
<gene>
    <name evidence="3" type="ORF">PHLCEN_2v4305</name>
</gene>
<accession>A0A2R6PVH7</accession>
<dbReference type="EMBL" id="MLYV02000433">
    <property type="protein sequence ID" value="PSR97598.1"/>
    <property type="molecule type" value="Genomic_DNA"/>
</dbReference>
<dbReference type="InterPro" id="IPR045341">
    <property type="entry name" value="DUF6532"/>
</dbReference>
<keyword evidence="4" id="KW-1185">Reference proteome</keyword>
<dbReference type="AlphaFoldDB" id="A0A2R6PVH7"/>
<organism evidence="3 4">
    <name type="scientific">Hermanssonia centrifuga</name>
    <dbReference type="NCBI Taxonomy" id="98765"/>
    <lineage>
        <taxon>Eukaryota</taxon>
        <taxon>Fungi</taxon>
        <taxon>Dikarya</taxon>
        <taxon>Basidiomycota</taxon>
        <taxon>Agaricomycotina</taxon>
        <taxon>Agaricomycetes</taxon>
        <taxon>Polyporales</taxon>
        <taxon>Meruliaceae</taxon>
        <taxon>Hermanssonia</taxon>
    </lineage>
</organism>
<sequence length="510" mass="56922">MSTPMPAGSATAQARTPVGSSPTPSITSIPPGSVSTISRPAVPVGSIRLPPALDRLGHGPQRQSISQMPAQIQSSLADDGSSFNGSSDESGAYSNHPEEPQWWPQQLHGSTMHRSLPLDASLEPSPNHWLSSENQGWNHGPGFPTSTIDDYAPPSSPLAQLSAAQHPIVPDDCSVDLYTIEEDLAGVDRPALPPIALADKRRVTDESHAAPEPQEDDVVTAVNSKKKRKKNRITRSDQLDNNQRRVLTERAYPFLRVRIACVNAFPSDEIEQLFICNAFWDAIEKMEVMGMDSLTDKDMDPSPDEAKLIHDRIAQTRGDVRDILVAHLDCWHKFVPCSNSNDVTKNNNRELYKRLTTNNAYVYEEPDNLQRGMYRHTSISFAIKKMWFDSKHGLGVTMRKYFDKDGALPHEVIALVATATRYALDQWETGVAVSGKDGIKFTENKYAAWYRAHLRNLLQWEDYSKTRNNSCYQFRQQLLTDALEHAGVTVEIIDESIEGFSIAQFAREDE</sequence>
<feature type="domain" description="DUF6532" evidence="2">
    <location>
        <begin position="250"/>
        <end position="460"/>
    </location>
</feature>